<gene>
    <name evidence="1" type="ORF">Sango_2536800</name>
</gene>
<reference evidence="1" key="2">
    <citation type="journal article" date="2024" name="Plant">
        <title>Genomic evolution and insights into agronomic trait innovations of Sesamum species.</title>
        <authorList>
            <person name="Miao H."/>
            <person name="Wang L."/>
            <person name="Qu L."/>
            <person name="Liu H."/>
            <person name="Sun Y."/>
            <person name="Le M."/>
            <person name="Wang Q."/>
            <person name="Wei S."/>
            <person name="Zheng Y."/>
            <person name="Lin W."/>
            <person name="Duan Y."/>
            <person name="Cao H."/>
            <person name="Xiong S."/>
            <person name="Wang X."/>
            <person name="Wei L."/>
            <person name="Li C."/>
            <person name="Ma Q."/>
            <person name="Ju M."/>
            <person name="Zhao R."/>
            <person name="Li G."/>
            <person name="Mu C."/>
            <person name="Tian Q."/>
            <person name="Mei H."/>
            <person name="Zhang T."/>
            <person name="Gao T."/>
            <person name="Zhang H."/>
        </authorList>
    </citation>
    <scope>NUCLEOTIDE SEQUENCE</scope>
    <source>
        <strain evidence="1">K16</strain>
    </source>
</reference>
<dbReference type="Proteomes" id="UP001289374">
    <property type="component" value="Unassembled WGS sequence"/>
</dbReference>
<comment type="caution">
    <text evidence="1">The sequence shown here is derived from an EMBL/GenBank/DDBJ whole genome shotgun (WGS) entry which is preliminary data.</text>
</comment>
<accession>A0AAE1W4L5</accession>
<name>A0AAE1W4L5_9LAMI</name>
<organism evidence="1 2">
    <name type="scientific">Sesamum angolense</name>
    <dbReference type="NCBI Taxonomy" id="2727404"/>
    <lineage>
        <taxon>Eukaryota</taxon>
        <taxon>Viridiplantae</taxon>
        <taxon>Streptophyta</taxon>
        <taxon>Embryophyta</taxon>
        <taxon>Tracheophyta</taxon>
        <taxon>Spermatophyta</taxon>
        <taxon>Magnoliopsida</taxon>
        <taxon>eudicotyledons</taxon>
        <taxon>Gunneridae</taxon>
        <taxon>Pentapetalae</taxon>
        <taxon>asterids</taxon>
        <taxon>lamiids</taxon>
        <taxon>Lamiales</taxon>
        <taxon>Pedaliaceae</taxon>
        <taxon>Sesamum</taxon>
    </lineage>
</organism>
<evidence type="ECO:0000313" key="2">
    <source>
        <dbReference type="Proteomes" id="UP001289374"/>
    </source>
</evidence>
<keyword evidence="2" id="KW-1185">Reference proteome</keyword>
<reference evidence="1" key="1">
    <citation type="submission" date="2020-06" db="EMBL/GenBank/DDBJ databases">
        <authorList>
            <person name="Li T."/>
            <person name="Hu X."/>
            <person name="Zhang T."/>
            <person name="Song X."/>
            <person name="Zhang H."/>
            <person name="Dai N."/>
            <person name="Sheng W."/>
            <person name="Hou X."/>
            <person name="Wei L."/>
        </authorList>
    </citation>
    <scope>NUCLEOTIDE SEQUENCE</scope>
    <source>
        <strain evidence="1">K16</strain>
        <tissue evidence="1">Leaf</tissue>
    </source>
</reference>
<evidence type="ECO:0000313" key="1">
    <source>
        <dbReference type="EMBL" id="KAK4386662.1"/>
    </source>
</evidence>
<sequence>MGFWWGQYLRRFDDLHFINTPEVFVSTTGDAQHPPKFDANGDLIDDNVRAQLQQLIISLRDFTLQLQCTNATSQAKAILT</sequence>
<dbReference type="AlphaFoldDB" id="A0AAE1W4L5"/>
<dbReference type="EMBL" id="JACGWL010000015">
    <property type="protein sequence ID" value="KAK4386662.1"/>
    <property type="molecule type" value="Genomic_DNA"/>
</dbReference>
<protein>
    <submittedName>
        <fullName evidence="1">Uncharacterized protein</fullName>
    </submittedName>
</protein>
<proteinExistence type="predicted"/>